<evidence type="ECO:0000313" key="1">
    <source>
        <dbReference type="EMBL" id="KAJ9654551.1"/>
    </source>
</evidence>
<organism evidence="1 2">
    <name type="scientific">Neophaeococcomyces mojaviensis</name>
    <dbReference type="NCBI Taxonomy" id="3383035"/>
    <lineage>
        <taxon>Eukaryota</taxon>
        <taxon>Fungi</taxon>
        <taxon>Dikarya</taxon>
        <taxon>Ascomycota</taxon>
        <taxon>Pezizomycotina</taxon>
        <taxon>Eurotiomycetes</taxon>
        <taxon>Chaetothyriomycetidae</taxon>
        <taxon>Chaetothyriales</taxon>
        <taxon>Chaetothyriales incertae sedis</taxon>
        <taxon>Neophaeococcomyces</taxon>
    </lineage>
</organism>
<dbReference type="Proteomes" id="UP001172386">
    <property type="component" value="Unassembled WGS sequence"/>
</dbReference>
<comment type="caution">
    <text evidence="1">The sequence shown here is derived from an EMBL/GenBank/DDBJ whole genome shotgun (WGS) entry which is preliminary data.</text>
</comment>
<reference evidence="1" key="1">
    <citation type="submission" date="2022-10" db="EMBL/GenBank/DDBJ databases">
        <title>Culturing micro-colonial fungi from biological soil crusts in the Mojave desert and describing Neophaeococcomyces mojavensis, and introducing the new genera and species Taxawa tesnikishii.</title>
        <authorList>
            <person name="Kurbessoian T."/>
            <person name="Stajich J.E."/>
        </authorList>
    </citation>
    <scope>NUCLEOTIDE SEQUENCE</scope>
    <source>
        <strain evidence="1">JES_112</strain>
    </source>
</reference>
<evidence type="ECO:0000313" key="2">
    <source>
        <dbReference type="Proteomes" id="UP001172386"/>
    </source>
</evidence>
<proteinExistence type="predicted"/>
<protein>
    <submittedName>
        <fullName evidence="1">Uncharacterized protein</fullName>
    </submittedName>
</protein>
<dbReference type="EMBL" id="JAPDRQ010000118">
    <property type="protein sequence ID" value="KAJ9654551.1"/>
    <property type="molecule type" value="Genomic_DNA"/>
</dbReference>
<name>A0ACC3A315_9EURO</name>
<sequence>MALRATRSRTSSRKGHKYGDTAIQDSASAVLGDVNISGDVHVHVHSQLDEIAAAGTVVGLLHVANVLLSTEEYLIDSLATSRVAQNLIDALLQLDQTHSQLSIHCAALLTPRDIQAGQYELGEILSDARQDAKDLIMMLNTVRQELDCKPENPNDESSAQNQDQIDVLQQEAERKRKKNAFDSWLEDLRSSFLQAWTDHDLSNRLTPMFGYRSRLNKHLNTSLNIRARLPNTTDQTSDIVEILSMHQALKSGLQPLGALLIRKNGDSLAMTTPLLKKTETQMRLEPKMSLIRYDLSETHDLDPQKQSFIQTVPNLITMIKAALYFREEADRLTEVKQAHKQTFGWIFERVESTSEMHFRQWLERGDRCFWISGKAGSGKSTLMKFIHGDHLLPQLLKTWAGSKQLVMASFFFWYAGRPLQKSYEGMLRSLLHQILDVRPELTTTIFPGLSRFILSEKQPSKTEGLTITMQELREAMRLLVSEMPKDLALFLLVDGVDEYDGDHHDFSNFLVDLANTESSLKILLSSRPIPACSQIFSEFPKLRLQDLTVDDIIAYIDAELLSNQLLLDMDLLEPGFAREIETALIDKASGVFLWIVLVVRALLKGLGEYDDRATLMKTIDNLPNDLEDLYDHMFQKMSDKHQQQGSLLLQLIVRARDVQQSPLTALQLFIADKCNHHENDFIDLVKSSPDHHSLRVKAIDGKLRSKCCGLVEVQYQDARGPLEEPRTDFLHRTVYDYLRNPSIWGKVTKIYDITLADIDIRLLVSIVHVIKTLKAPKFYSEGTAPAELLAACLEYSETMSCIGDTRYVKLLRLADSKCLMGSPLTDRASARDCYHAAYQHFMSRRHYSLPEEFEDFVNEDENNMPADWTSALVFARLNFPDYFEIKIRKDMDDLADKSLLLKLMLALCASTSLDLALARAYSRNIHALLKHGAGPNMPARTFSQGSMLFFPHMVAHSRGSASRDDIDFSDAESEDEVPACSHSKQPLQLSGNSTPWEFWLFQDIKTIGQLHITIHLLEADACVDSKYLREIKDRKEERELERRLHGRLVRYKANGIWPEGLEYAGSQELLPHDGLLLLPPNPVIKRLSPSVEDDVVEVKRPRSSPALNSARAKQSHATTLGSSHSTPIIIDDD</sequence>
<gene>
    <name evidence="1" type="ORF">H2198_006427</name>
</gene>
<accession>A0ACC3A315</accession>
<keyword evidence="2" id="KW-1185">Reference proteome</keyword>